<sequence>MVLAGGGFRFGYYLGMHAAAVDAGQEPDLLLATCGGAVAGAIIRNLPDSAARKAWLASPQMYEFFRGLRSGPRATPLRALAGIALRRMNGARAARIPDLFNDYLFEIPPVLPLPPEPPPTPAAASVAATAPTIASAPAPALAIVGGRLLFGPGEAGQLRQGRAIYRVTLFGDERTAALAAGQPSAIGRDGWTDAVAHDLAIDTTMSLADAARISIADMVYFRCQSAGGADYTGGAIDLFPIELARCLARHVSMEMKQAYDQQTAIPALRAVFGIDANARLRHVHGQPADVWIDTSDVSQALRGTGIQKRIAWRGNRVQLVAPATYQRYVADVETQWRYGYRRAQEAYALAAQGRSPAMRNATRHNKATA</sequence>
<reference evidence="1 2" key="1">
    <citation type="submission" date="2019-12" db="EMBL/GenBank/DDBJ databases">
        <title>Novel species isolated from a subtropical stream in China.</title>
        <authorList>
            <person name="Lu H."/>
        </authorList>
    </citation>
    <scope>NUCLEOTIDE SEQUENCE [LARGE SCALE GENOMIC DNA]</scope>
    <source>
        <strain evidence="1 2">FT107W</strain>
    </source>
</reference>
<proteinExistence type="predicted"/>
<comment type="caution">
    <text evidence="1">The sequence shown here is derived from an EMBL/GenBank/DDBJ whole genome shotgun (WGS) entry which is preliminary data.</text>
</comment>
<dbReference type="EMBL" id="WWCV01000047">
    <property type="protein sequence ID" value="MYN19492.1"/>
    <property type="molecule type" value="Genomic_DNA"/>
</dbReference>
<accession>A0A845HJG5</accession>
<evidence type="ECO:0000313" key="1">
    <source>
        <dbReference type="EMBL" id="MYN19492.1"/>
    </source>
</evidence>
<name>A0A845HJG5_9BURK</name>
<organism evidence="1 2">
    <name type="scientific">Duganella vulcania</name>
    <dbReference type="NCBI Taxonomy" id="2692166"/>
    <lineage>
        <taxon>Bacteria</taxon>
        <taxon>Pseudomonadati</taxon>
        <taxon>Pseudomonadota</taxon>
        <taxon>Betaproteobacteria</taxon>
        <taxon>Burkholderiales</taxon>
        <taxon>Oxalobacteraceae</taxon>
        <taxon>Telluria group</taxon>
        <taxon>Duganella</taxon>
    </lineage>
</organism>
<gene>
    <name evidence="1" type="ORF">GTP81_22370</name>
</gene>
<dbReference type="Proteomes" id="UP000484875">
    <property type="component" value="Unassembled WGS sequence"/>
</dbReference>
<dbReference type="RefSeq" id="WP_161091918.1">
    <property type="nucleotide sequence ID" value="NZ_WWCV01000047.1"/>
</dbReference>
<evidence type="ECO:0008006" key="3">
    <source>
        <dbReference type="Google" id="ProtNLM"/>
    </source>
</evidence>
<evidence type="ECO:0000313" key="2">
    <source>
        <dbReference type="Proteomes" id="UP000484875"/>
    </source>
</evidence>
<protein>
    <recommendedName>
        <fullName evidence="3">PNPLA domain-containing protein</fullName>
    </recommendedName>
</protein>
<dbReference type="AlphaFoldDB" id="A0A845HJG5"/>
<keyword evidence="2" id="KW-1185">Reference proteome</keyword>